<evidence type="ECO:0000256" key="2">
    <source>
        <dbReference type="ARBA" id="ARBA00022481"/>
    </source>
</evidence>
<evidence type="ECO:0000313" key="8">
    <source>
        <dbReference type="Proteomes" id="UP000176568"/>
    </source>
</evidence>
<keyword evidence="5 6" id="KW-0472">Membrane</keyword>
<dbReference type="Proteomes" id="UP000176568">
    <property type="component" value="Unassembled WGS sequence"/>
</dbReference>
<dbReference type="InterPro" id="IPR013320">
    <property type="entry name" value="ConA-like_dom_sf"/>
</dbReference>
<dbReference type="Gene3D" id="2.60.120.200">
    <property type="match status" value="1"/>
</dbReference>
<dbReference type="Pfam" id="PF07963">
    <property type="entry name" value="N_methyl"/>
    <property type="match status" value="1"/>
</dbReference>
<evidence type="ECO:0008006" key="9">
    <source>
        <dbReference type="Google" id="ProtNLM"/>
    </source>
</evidence>
<protein>
    <recommendedName>
        <fullName evidence="9">LamG-like jellyroll fold domain-containing protein</fullName>
    </recommendedName>
</protein>
<organism evidence="7 8">
    <name type="scientific">Candidatus Adlerbacteria bacterium RIFOXYC1_FULL_48_26</name>
    <dbReference type="NCBI Taxonomy" id="1797247"/>
    <lineage>
        <taxon>Bacteria</taxon>
        <taxon>Candidatus Adleribacteriota</taxon>
    </lineage>
</organism>
<sequence>MSKRGFTLIELLVVISIIGVLASVVMASLSSARQKARISNGENFRAQLANALGDRVTGQWDLSECTGTTVADSSGYGANGTFVGSPVWSTDTPTGKGCALDLTGTDYVSVLDKPSLSPGTGSMTYAAWVRYPNPPAATTVLMRKGSNTANREFSMYVATTGRFSCTLNSTPAVTVTTTNGWLDDNWHHFVCVLDRTNSVIEVYIDGTLQASGSATALDGVNINYGHSLTFSLASASAVSSSIAKIQMYATNLTAQAVGKLYAEEKPAFLVAGN</sequence>
<dbReference type="Pfam" id="PF13385">
    <property type="entry name" value="Laminin_G_3"/>
    <property type="match status" value="1"/>
</dbReference>
<dbReference type="GO" id="GO:0016020">
    <property type="term" value="C:membrane"/>
    <property type="evidence" value="ECO:0007669"/>
    <property type="project" value="UniProtKB-SubCell"/>
</dbReference>
<dbReference type="NCBIfam" id="TIGR02532">
    <property type="entry name" value="IV_pilin_GFxxxE"/>
    <property type="match status" value="1"/>
</dbReference>
<comment type="caution">
    <text evidence="7">The sequence shown here is derived from an EMBL/GenBank/DDBJ whole genome shotgun (WGS) entry which is preliminary data.</text>
</comment>
<evidence type="ECO:0000256" key="3">
    <source>
        <dbReference type="ARBA" id="ARBA00022692"/>
    </source>
</evidence>
<evidence type="ECO:0000256" key="1">
    <source>
        <dbReference type="ARBA" id="ARBA00004167"/>
    </source>
</evidence>
<keyword evidence="3 6" id="KW-0812">Transmembrane</keyword>
<name>A0A1F4Y2P2_9BACT</name>
<gene>
    <name evidence="7" type="ORF">A2419_01545</name>
</gene>
<dbReference type="EMBL" id="MEXB01000012">
    <property type="protein sequence ID" value="OGC88134.1"/>
    <property type="molecule type" value="Genomic_DNA"/>
</dbReference>
<dbReference type="GO" id="GO:0015628">
    <property type="term" value="P:protein secretion by the type II secretion system"/>
    <property type="evidence" value="ECO:0007669"/>
    <property type="project" value="InterPro"/>
</dbReference>
<dbReference type="SUPFAM" id="SSF49899">
    <property type="entry name" value="Concanavalin A-like lectins/glucanases"/>
    <property type="match status" value="1"/>
</dbReference>
<dbReference type="AlphaFoldDB" id="A0A1F4Y2P2"/>
<dbReference type="GO" id="GO:0015627">
    <property type="term" value="C:type II protein secretion system complex"/>
    <property type="evidence" value="ECO:0007669"/>
    <property type="project" value="InterPro"/>
</dbReference>
<proteinExistence type="predicted"/>
<feature type="transmembrane region" description="Helical" evidence="6">
    <location>
        <begin position="6"/>
        <end position="29"/>
    </location>
</feature>
<dbReference type="PROSITE" id="PS00409">
    <property type="entry name" value="PROKAR_NTER_METHYL"/>
    <property type="match status" value="1"/>
</dbReference>
<evidence type="ECO:0000256" key="5">
    <source>
        <dbReference type="ARBA" id="ARBA00023136"/>
    </source>
</evidence>
<accession>A0A1F4Y2P2</accession>
<evidence type="ECO:0000256" key="4">
    <source>
        <dbReference type="ARBA" id="ARBA00022989"/>
    </source>
</evidence>
<dbReference type="InterPro" id="IPR012902">
    <property type="entry name" value="N_methyl_site"/>
</dbReference>
<keyword evidence="2" id="KW-0488">Methylation</keyword>
<dbReference type="InterPro" id="IPR002416">
    <property type="entry name" value="T2SS_protein-GspH"/>
</dbReference>
<comment type="subcellular location">
    <subcellularLocation>
        <location evidence="1">Membrane</location>
        <topology evidence="1">Single-pass membrane protein</topology>
    </subcellularLocation>
</comment>
<reference evidence="7 8" key="1">
    <citation type="journal article" date="2016" name="Nat. Commun.">
        <title>Thousands of microbial genomes shed light on interconnected biogeochemical processes in an aquifer system.</title>
        <authorList>
            <person name="Anantharaman K."/>
            <person name="Brown C.T."/>
            <person name="Hug L.A."/>
            <person name="Sharon I."/>
            <person name="Castelle C.J."/>
            <person name="Probst A.J."/>
            <person name="Thomas B.C."/>
            <person name="Singh A."/>
            <person name="Wilkins M.J."/>
            <person name="Karaoz U."/>
            <person name="Brodie E.L."/>
            <person name="Williams K.H."/>
            <person name="Hubbard S.S."/>
            <person name="Banfield J.F."/>
        </authorList>
    </citation>
    <scope>NUCLEOTIDE SEQUENCE [LARGE SCALE GENOMIC DNA]</scope>
</reference>
<evidence type="ECO:0000313" key="7">
    <source>
        <dbReference type="EMBL" id="OGC88134.1"/>
    </source>
</evidence>
<evidence type="ECO:0000256" key="6">
    <source>
        <dbReference type="SAM" id="Phobius"/>
    </source>
</evidence>
<keyword evidence="4 6" id="KW-1133">Transmembrane helix</keyword>
<dbReference type="PRINTS" id="PR00885">
    <property type="entry name" value="BCTERIALGSPH"/>
</dbReference>
<dbReference type="PANTHER" id="PTHR30093">
    <property type="entry name" value="GENERAL SECRETION PATHWAY PROTEIN G"/>
    <property type="match status" value="1"/>
</dbReference>
<dbReference type="STRING" id="1797247.A2419_01545"/>